<keyword evidence="3" id="KW-1185">Reference proteome</keyword>
<dbReference type="Pfam" id="PF04474">
    <property type="entry name" value="DUF554"/>
    <property type="match status" value="1"/>
</dbReference>
<sequence>MIFIGPLADALAVLVGGLAGTAIGDRISDRLNNIMMQALGLASIFIGISGALVGENIMVCILSLVIGGIIGNLCDLDGRMNRLGDFMDRKLKKISFFKKSGKFTEGFILATVMSCTGGMAIVGSIESGINLNHDIMFSKAVIDLCMGVILASTLSIGVIFASVPLILYQGTLTLIAAMIGEFLTQTTINEMSCVGNILIMAMGLNVIKATDIKVANLLPAPFLPIILCLFM</sequence>
<evidence type="ECO:0000313" key="3">
    <source>
        <dbReference type="Proteomes" id="UP001516588"/>
    </source>
</evidence>
<keyword evidence="1" id="KW-1133">Transmembrane helix</keyword>
<evidence type="ECO:0000256" key="1">
    <source>
        <dbReference type="SAM" id="Phobius"/>
    </source>
</evidence>
<feature type="transmembrane region" description="Helical" evidence="1">
    <location>
        <begin position="107"/>
        <end position="129"/>
    </location>
</feature>
<protein>
    <submittedName>
        <fullName evidence="2">DUF554 domain-containing protein</fullName>
    </submittedName>
</protein>
<keyword evidence="1" id="KW-0812">Transmembrane</keyword>
<comment type="caution">
    <text evidence="2">The sequence shown here is derived from an EMBL/GenBank/DDBJ whole genome shotgun (WGS) entry which is preliminary data.</text>
</comment>
<feature type="transmembrane region" description="Helical" evidence="1">
    <location>
        <begin position="57"/>
        <end position="73"/>
    </location>
</feature>
<dbReference type="RefSeq" id="WP_226384778.1">
    <property type="nucleotide sequence ID" value="NZ_JADCKA010000002.1"/>
</dbReference>
<proteinExistence type="predicted"/>
<organism evidence="2 3">
    <name type="scientific">Gallibacter intestinalis</name>
    <dbReference type="NCBI Taxonomy" id="2779356"/>
    <lineage>
        <taxon>Bacteria</taxon>
        <taxon>Bacillati</taxon>
        <taxon>Bacillota</taxon>
        <taxon>Clostridia</taxon>
        <taxon>Eubacteriales</taxon>
        <taxon>Eubacteriaceae</taxon>
        <taxon>Gallibacter</taxon>
    </lineage>
</organism>
<feature type="transmembrane region" description="Helical" evidence="1">
    <location>
        <begin position="34"/>
        <end position="52"/>
    </location>
</feature>
<name>A0ABR9QWH1_9FIRM</name>
<evidence type="ECO:0000313" key="2">
    <source>
        <dbReference type="EMBL" id="MBE5035112.1"/>
    </source>
</evidence>
<dbReference type="InterPro" id="IPR007563">
    <property type="entry name" value="DUF554"/>
</dbReference>
<feature type="transmembrane region" description="Helical" evidence="1">
    <location>
        <begin position="141"/>
        <end position="160"/>
    </location>
</feature>
<dbReference type="EMBL" id="JADCKA010000002">
    <property type="protein sequence ID" value="MBE5035112.1"/>
    <property type="molecule type" value="Genomic_DNA"/>
</dbReference>
<accession>A0ABR9QWH1</accession>
<feature type="transmembrane region" description="Helical" evidence="1">
    <location>
        <begin position="191"/>
        <end position="208"/>
    </location>
</feature>
<keyword evidence="1" id="KW-0472">Membrane</keyword>
<dbReference type="Proteomes" id="UP001516588">
    <property type="component" value="Unassembled WGS sequence"/>
</dbReference>
<dbReference type="PANTHER" id="PTHR36111:SF2">
    <property type="entry name" value="INNER MEMBRANE PROTEIN"/>
    <property type="match status" value="1"/>
</dbReference>
<reference evidence="2 3" key="1">
    <citation type="submission" date="2020-10" db="EMBL/GenBank/DDBJ databases">
        <title>ChiBAC.</title>
        <authorList>
            <person name="Zenner C."/>
            <person name="Hitch T.C.A."/>
            <person name="Clavel T."/>
        </authorList>
    </citation>
    <scope>NUCLEOTIDE SEQUENCE [LARGE SCALE GENOMIC DNA]</scope>
    <source>
        <strain evidence="2 3">DSM 108706</strain>
    </source>
</reference>
<dbReference type="PANTHER" id="PTHR36111">
    <property type="entry name" value="INNER MEMBRANE PROTEIN-RELATED"/>
    <property type="match status" value="1"/>
</dbReference>
<gene>
    <name evidence="2" type="ORF">INF20_02315</name>
</gene>